<dbReference type="Pfam" id="PF02535">
    <property type="entry name" value="Zip"/>
    <property type="match status" value="1"/>
</dbReference>
<proteinExistence type="inferred from homology"/>
<dbReference type="PANTHER" id="PTHR16950">
    <property type="entry name" value="ZINC TRANSPORTER SLC39A7 HISTIDINE-RICH MEMBRANE PROTEIN KE4"/>
    <property type="match status" value="1"/>
</dbReference>
<evidence type="ECO:0000256" key="5">
    <source>
        <dbReference type="ARBA" id="ARBA00038485"/>
    </source>
</evidence>
<gene>
    <name evidence="8" type="ORF">GCK32_001212</name>
</gene>
<keyword evidence="2 6" id="KW-0812">Transmembrane</keyword>
<name>A0AAN8FGE4_TRICO</name>
<sequence>MRWSVFPAIVCIATCQEFAAQVHNHPAAGPDVTGLLARNLDAGKTLEDNAGRPEALIDPSGREFIAPLKQKAQIIEEKLRHETEEITRLLTTTQSRVTPTVCLLTLFGCTLVVLCGVLPALLLPANSNEYLATDEGKRNLNMLLSFAVGSLLGDVFLHILPATWSGSDGGFDRIGLCTMGGLLTCLFIEKLCSTTEKSQRKICAIMNLVANLVDNFTHGLAVGASFLVSPKFGMMTTFAILVHEIPHEVSDFAILLRGDFNRIEAVKAQLVTASGGVFGAFLALWMNTDNLQSADWILPFTAGGFINIALAQILPELNQEKDRRQNFNQIALMFLGLFVMIGISSLHIV</sequence>
<evidence type="ECO:0000256" key="3">
    <source>
        <dbReference type="ARBA" id="ARBA00022989"/>
    </source>
</evidence>
<comment type="similarity">
    <text evidence="5">Belongs to the ZIP transporter (TC 2.A.5) family. KE4/Catsup subfamily.</text>
</comment>
<accession>A0AAN8FGE4</accession>
<evidence type="ECO:0000256" key="1">
    <source>
        <dbReference type="ARBA" id="ARBA00004141"/>
    </source>
</evidence>
<evidence type="ECO:0000256" key="4">
    <source>
        <dbReference type="ARBA" id="ARBA00023136"/>
    </source>
</evidence>
<keyword evidence="7" id="KW-0732">Signal</keyword>
<evidence type="ECO:0000313" key="9">
    <source>
        <dbReference type="Proteomes" id="UP001331761"/>
    </source>
</evidence>
<comment type="subcellular location">
    <subcellularLocation>
        <location evidence="1">Membrane</location>
        <topology evidence="1">Multi-pass membrane protein</topology>
    </subcellularLocation>
</comment>
<comment type="caution">
    <text evidence="8">The sequence shown here is derived from an EMBL/GenBank/DDBJ whole genome shotgun (WGS) entry which is preliminary data.</text>
</comment>
<evidence type="ECO:0000256" key="2">
    <source>
        <dbReference type="ARBA" id="ARBA00022692"/>
    </source>
</evidence>
<evidence type="ECO:0000313" key="8">
    <source>
        <dbReference type="EMBL" id="KAK5976640.1"/>
    </source>
</evidence>
<keyword evidence="4 6" id="KW-0472">Membrane</keyword>
<dbReference type="InterPro" id="IPR003689">
    <property type="entry name" value="ZIP"/>
</dbReference>
<feature type="transmembrane region" description="Helical" evidence="6">
    <location>
        <begin position="103"/>
        <end position="123"/>
    </location>
</feature>
<feature type="transmembrane region" description="Helical" evidence="6">
    <location>
        <begin position="265"/>
        <end position="284"/>
    </location>
</feature>
<keyword evidence="9" id="KW-1185">Reference proteome</keyword>
<dbReference type="GO" id="GO:0005385">
    <property type="term" value="F:zinc ion transmembrane transporter activity"/>
    <property type="evidence" value="ECO:0007669"/>
    <property type="project" value="TreeGrafter"/>
</dbReference>
<dbReference type="AlphaFoldDB" id="A0AAN8FGE4"/>
<reference evidence="8 9" key="1">
    <citation type="submission" date="2019-10" db="EMBL/GenBank/DDBJ databases">
        <title>Assembly and Annotation for the nematode Trichostrongylus colubriformis.</title>
        <authorList>
            <person name="Martin J."/>
        </authorList>
    </citation>
    <scope>NUCLEOTIDE SEQUENCE [LARGE SCALE GENOMIC DNA]</scope>
    <source>
        <strain evidence="8">G859</strain>
        <tissue evidence="8">Whole worm</tissue>
    </source>
</reference>
<feature type="transmembrane region" description="Helical" evidence="6">
    <location>
        <begin position="296"/>
        <end position="315"/>
    </location>
</feature>
<feature type="transmembrane region" description="Helical" evidence="6">
    <location>
        <begin position="143"/>
        <end position="161"/>
    </location>
</feature>
<evidence type="ECO:0000256" key="7">
    <source>
        <dbReference type="SAM" id="SignalP"/>
    </source>
</evidence>
<organism evidence="8 9">
    <name type="scientific">Trichostrongylus colubriformis</name>
    <name type="common">Black scour worm</name>
    <dbReference type="NCBI Taxonomy" id="6319"/>
    <lineage>
        <taxon>Eukaryota</taxon>
        <taxon>Metazoa</taxon>
        <taxon>Ecdysozoa</taxon>
        <taxon>Nematoda</taxon>
        <taxon>Chromadorea</taxon>
        <taxon>Rhabditida</taxon>
        <taxon>Rhabditina</taxon>
        <taxon>Rhabditomorpha</taxon>
        <taxon>Strongyloidea</taxon>
        <taxon>Trichostrongylidae</taxon>
        <taxon>Trichostrongylus</taxon>
    </lineage>
</organism>
<feature type="transmembrane region" description="Helical" evidence="6">
    <location>
        <begin position="327"/>
        <end position="348"/>
    </location>
</feature>
<dbReference type="PANTHER" id="PTHR16950:SF16">
    <property type="entry name" value="ZINC TRANSPORTER ZIP13"/>
    <property type="match status" value="1"/>
</dbReference>
<protein>
    <submittedName>
        <fullName evidence="8">ZIP Zinc transporter</fullName>
    </submittedName>
</protein>
<feature type="chain" id="PRO_5042887006" evidence="7">
    <location>
        <begin position="16"/>
        <end position="349"/>
    </location>
</feature>
<keyword evidence="3 6" id="KW-1133">Transmembrane helix</keyword>
<dbReference type="GO" id="GO:0016020">
    <property type="term" value="C:membrane"/>
    <property type="evidence" value="ECO:0007669"/>
    <property type="project" value="UniProtKB-SubCell"/>
</dbReference>
<evidence type="ECO:0000256" key="6">
    <source>
        <dbReference type="SAM" id="Phobius"/>
    </source>
</evidence>
<dbReference type="EMBL" id="WIXE01011609">
    <property type="protein sequence ID" value="KAK5976640.1"/>
    <property type="molecule type" value="Genomic_DNA"/>
</dbReference>
<feature type="signal peptide" evidence="7">
    <location>
        <begin position="1"/>
        <end position="15"/>
    </location>
</feature>
<dbReference type="Proteomes" id="UP001331761">
    <property type="component" value="Unassembled WGS sequence"/>
</dbReference>
<dbReference type="GO" id="GO:0006882">
    <property type="term" value="P:intracellular zinc ion homeostasis"/>
    <property type="evidence" value="ECO:0007669"/>
    <property type="project" value="TreeGrafter"/>
</dbReference>